<name>A0ABV2RAS1_9CAUL</name>
<feature type="region of interest" description="Disordered" evidence="1">
    <location>
        <begin position="94"/>
        <end position="116"/>
    </location>
</feature>
<keyword evidence="3" id="KW-1185">Reference proteome</keyword>
<dbReference type="EMBL" id="JBEPTF010000001">
    <property type="protein sequence ID" value="MET4683128.1"/>
    <property type="molecule type" value="Genomic_DNA"/>
</dbReference>
<protein>
    <submittedName>
        <fullName evidence="2">Uncharacterized protein</fullName>
    </submittedName>
</protein>
<gene>
    <name evidence="2" type="ORF">ABIE19_001037</name>
</gene>
<organism evidence="2 3">
    <name type="scientific">Brevundimonas faecalis</name>
    <dbReference type="NCBI Taxonomy" id="947378"/>
    <lineage>
        <taxon>Bacteria</taxon>
        <taxon>Pseudomonadati</taxon>
        <taxon>Pseudomonadota</taxon>
        <taxon>Alphaproteobacteria</taxon>
        <taxon>Caulobacterales</taxon>
        <taxon>Caulobacteraceae</taxon>
        <taxon>Brevundimonas</taxon>
    </lineage>
</organism>
<comment type="caution">
    <text evidence="2">The sequence shown here is derived from an EMBL/GenBank/DDBJ whole genome shotgun (WGS) entry which is preliminary data.</text>
</comment>
<evidence type="ECO:0000313" key="2">
    <source>
        <dbReference type="EMBL" id="MET4683128.1"/>
    </source>
</evidence>
<reference evidence="2 3" key="1">
    <citation type="submission" date="2024-06" db="EMBL/GenBank/DDBJ databases">
        <title>Sorghum-associated microbial communities from plants grown in Nebraska, USA.</title>
        <authorList>
            <person name="Schachtman D."/>
        </authorList>
    </citation>
    <scope>NUCLEOTIDE SEQUENCE [LARGE SCALE GENOMIC DNA]</scope>
    <source>
        <strain evidence="2 3">2814</strain>
    </source>
</reference>
<dbReference type="RefSeq" id="WP_354088063.1">
    <property type="nucleotide sequence ID" value="NZ_JBEPTF010000001.1"/>
</dbReference>
<evidence type="ECO:0000313" key="3">
    <source>
        <dbReference type="Proteomes" id="UP001549313"/>
    </source>
</evidence>
<proteinExistence type="predicted"/>
<feature type="compositionally biased region" description="Basic and acidic residues" evidence="1">
    <location>
        <begin position="96"/>
        <end position="107"/>
    </location>
</feature>
<dbReference type="Proteomes" id="UP001549313">
    <property type="component" value="Unassembled WGS sequence"/>
</dbReference>
<accession>A0ABV2RAS1</accession>
<sequence>MSCNGAEAIRTADFVRSYIDQTGRLDFTDYTASFRIAASFEVVLQTFVVPPSGPIFRRWSKSTSFPLARSLSARLVAASKMALADDGMPQRAVVRMRSDHSRPETAQRRQLHRLRP</sequence>
<evidence type="ECO:0000256" key="1">
    <source>
        <dbReference type="SAM" id="MobiDB-lite"/>
    </source>
</evidence>